<sequence>DGKLSNFGVEVIKEMNNLGIIIDVSHMTDEGFQDIIEITKKPIIASHSNTRSLCKHPRNLDNDQIKALAENNGVMGVNVGMVYKDKPSTLDGILLHVDHIVDLVGVNHVGLIGDLNENFPKDIYSQIWKDSLFSFAFPEPKGLESISKLANFTKGLVSKGYSDQEIEKILGGNFLRVFRKTL</sequence>
<gene>
    <name evidence="1" type="ORF">S03H2_59186</name>
</gene>
<dbReference type="GO" id="GO:0070573">
    <property type="term" value="F:metallodipeptidase activity"/>
    <property type="evidence" value="ECO:0007669"/>
    <property type="project" value="InterPro"/>
</dbReference>
<feature type="non-terminal residue" evidence="1">
    <location>
        <position position="1"/>
    </location>
</feature>
<proteinExistence type="predicted"/>
<dbReference type="EMBL" id="BARU01038046">
    <property type="protein sequence ID" value="GAH80309.1"/>
    <property type="molecule type" value="Genomic_DNA"/>
</dbReference>
<comment type="caution">
    <text evidence="1">The sequence shown here is derived from an EMBL/GenBank/DDBJ whole genome shotgun (WGS) entry which is preliminary data.</text>
</comment>
<name>X1JPV0_9ZZZZ</name>
<dbReference type="AlphaFoldDB" id="X1JPV0"/>
<dbReference type="SUPFAM" id="SSF51556">
    <property type="entry name" value="Metallo-dependent hydrolases"/>
    <property type="match status" value="1"/>
</dbReference>
<dbReference type="PANTHER" id="PTHR10443:SF12">
    <property type="entry name" value="DIPEPTIDASE"/>
    <property type="match status" value="1"/>
</dbReference>
<dbReference type="InterPro" id="IPR008257">
    <property type="entry name" value="Pept_M19"/>
</dbReference>
<protein>
    <recommendedName>
        <fullName evidence="2">Membrane dipeptidase</fullName>
    </recommendedName>
</protein>
<organism evidence="1">
    <name type="scientific">marine sediment metagenome</name>
    <dbReference type="NCBI Taxonomy" id="412755"/>
    <lineage>
        <taxon>unclassified sequences</taxon>
        <taxon>metagenomes</taxon>
        <taxon>ecological metagenomes</taxon>
    </lineage>
</organism>
<dbReference type="PANTHER" id="PTHR10443">
    <property type="entry name" value="MICROSOMAL DIPEPTIDASE"/>
    <property type="match status" value="1"/>
</dbReference>
<reference evidence="1" key="1">
    <citation type="journal article" date="2014" name="Front. Microbiol.">
        <title>High frequency of phylogenetically diverse reductive dehalogenase-homologous genes in deep subseafloor sedimentary metagenomes.</title>
        <authorList>
            <person name="Kawai M."/>
            <person name="Futagami T."/>
            <person name="Toyoda A."/>
            <person name="Takaki Y."/>
            <person name="Nishi S."/>
            <person name="Hori S."/>
            <person name="Arai W."/>
            <person name="Tsubouchi T."/>
            <person name="Morono Y."/>
            <person name="Uchiyama I."/>
            <person name="Ito T."/>
            <person name="Fujiyama A."/>
            <person name="Inagaki F."/>
            <person name="Takami H."/>
        </authorList>
    </citation>
    <scope>NUCLEOTIDE SEQUENCE</scope>
    <source>
        <strain evidence="1">Expedition CK06-06</strain>
    </source>
</reference>
<dbReference type="GO" id="GO:0006508">
    <property type="term" value="P:proteolysis"/>
    <property type="evidence" value="ECO:0007669"/>
    <property type="project" value="InterPro"/>
</dbReference>
<dbReference type="Gene3D" id="3.20.20.140">
    <property type="entry name" value="Metal-dependent hydrolases"/>
    <property type="match status" value="1"/>
</dbReference>
<dbReference type="InterPro" id="IPR032466">
    <property type="entry name" value="Metal_Hydrolase"/>
</dbReference>
<evidence type="ECO:0000313" key="1">
    <source>
        <dbReference type="EMBL" id="GAH80309.1"/>
    </source>
</evidence>
<dbReference type="Pfam" id="PF01244">
    <property type="entry name" value="Peptidase_M19"/>
    <property type="match status" value="1"/>
</dbReference>
<dbReference type="PROSITE" id="PS51365">
    <property type="entry name" value="RENAL_DIPEPTIDASE_2"/>
    <property type="match status" value="1"/>
</dbReference>
<accession>X1JPV0</accession>
<evidence type="ECO:0008006" key="2">
    <source>
        <dbReference type="Google" id="ProtNLM"/>
    </source>
</evidence>